<evidence type="ECO:0000313" key="2">
    <source>
        <dbReference type="Proteomes" id="UP000789366"/>
    </source>
</evidence>
<dbReference type="EMBL" id="CAJVPW010001949">
    <property type="protein sequence ID" value="CAG8495710.1"/>
    <property type="molecule type" value="Genomic_DNA"/>
</dbReference>
<comment type="caution">
    <text evidence="1">The sequence shown here is derived from an EMBL/GenBank/DDBJ whole genome shotgun (WGS) entry which is preliminary data.</text>
</comment>
<organism evidence="1 2">
    <name type="scientific">Cetraspora pellucida</name>
    <dbReference type="NCBI Taxonomy" id="1433469"/>
    <lineage>
        <taxon>Eukaryota</taxon>
        <taxon>Fungi</taxon>
        <taxon>Fungi incertae sedis</taxon>
        <taxon>Mucoromycota</taxon>
        <taxon>Glomeromycotina</taxon>
        <taxon>Glomeromycetes</taxon>
        <taxon>Diversisporales</taxon>
        <taxon>Gigasporaceae</taxon>
        <taxon>Cetraspora</taxon>
    </lineage>
</organism>
<name>A0ACA9KX30_9GLOM</name>
<keyword evidence="2" id="KW-1185">Reference proteome</keyword>
<dbReference type="Proteomes" id="UP000789366">
    <property type="component" value="Unassembled WGS sequence"/>
</dbReference>
<reference evidence="1" key="1">
    <citation type="submission" date="2021-06" db="EMBL/GenBank/DDBJ databases">
        <authorList>
            <person name="Kallberg Y."/>
            <person name="Tangrot J."/>
            <person name="Rosling A."/>
        </authorList>
    </citation>
    <scope>NUCLEOTIDE SEQUENCE</scope>
    <source>
        <strain evidence="1">28 12/20/2015</strain>
    </source>
</reference>
<sequence length="317" mass="35944">MSSDPPSIRDQPGYDIIIPAGLVSYIPNGLSLIYLITRILNRWWTYSVVNGHTLQGQECKVVGGMTFFFVVANVTLVGSLSLTTYLRICRKRIINFGTYDYKLFSGVILVAVTFTLINIYDFGPNRFWCYSAPTDQKTPLITISLIFFILIVTTYCYLMTLLEVNIQQKNIRRLGTESAKLSRVDLIVVRKIIGYILTFIIEWIPSVIYFISQMAMYDNIWIYTVAVVAINFGGIGNMILYIVHESWTNQYDSSEYANSIPNISESSTSGIYILSSNNSKNNQELRPQITVHNTITIEKEILTSSSPTSDSSNQEHH</sequence>
<proteinExistence type="predicted"/>
<gene>
    <name evidence="1" type="ORF">SPELUC_LOCUS2769</name>
</gene>
<protein>
    <submittedName>
        <fullName evidence="1">6803_t:CDS:1</fullName>
    </submittedName>
</protein>
<evidence type="ECO:0000313" key="1">
    <source>
        <dbReference type="EMBL" id="CAG8495710.1"/>
    </source>
</evidence>
<accession>A0ACA9KX30</accession>